<reference evidence="3" key="1">
    <citation type="submission" date="2022-11" db="UniProtKB">
        <authorList>
            <consortium name="WormBaseParasite"/>
        </authorList>
    </citation>
    <scope>IDENTIFICATION</scope>
</reference>
<keyword evidence="2" id="KW-1185">Reference proteome</keyword>
<proteinExistence type="predicted"/>
<accession>A0A915J271</accession>
<feature type="compositionally biased region" description="Polar residues" evidence="1">
    <location>
        <begin position="218"/>
        <end position="234"/>
    </location>
</feature>
<evidence type="ECO:0000313" key="3">
    <source>
        <dbReference type="WBParaSite" id="nRc.2.0.1.t20561-RA"/>
    </source>
</evidence>
<protein>
    <submittedName>
        <fullName evidence="3">Uncharacterized protein</fullName>
    </submittedName>
</protein>
<feature type="region of interest" description="Disordered" evidence="1">
    <location>
        <begin position="203"/>
        <end position="235"/>
    </location>
</feature>
<organism evidence="2 3">
    <name type="scientific">Romanomermis culicivorax</name>
    <name type="common">Nematode worm</name>
    <dbReference type="NCBI Taxonomy" id="13658"/>
    <lineage>
        <taxon>Eukaryota</taxon>
        <taxon>Metazoa</taxon>
        <taxon>Ecdysozoa</taxon>
        <taxon>Nematoda</taxon>
        <taxon>Enoplea</taxon>
        <taxon>Dorylaimia</taxon>
        <taxon>Mermithida</taxon>
        <taxon>Mermithoidea</taxon>
        <taxon>Mermithidae</taxon>
        <taxon>Romanomermis</taxon>
    </lineage>
</organism>
<evidence type="ECO:0000313" key="2">
    <source>
        <dbReference type="Proteomes" id="UP000887565"/>
    </source>
</evidence>
<evidence type="ECO:0000256" key="1">
    <source>
        <dbReference type="SAM" id="MobiDB-lite"/>
    </source>
</evidence>
<dbReference type="WBParaSite" id="nRc.2.0.1.t20561-RA">
    <property type="protein sequence ID" value="nRc.2.0.1.t20561-RA"/>
    <property type="gene ID" value="nRc.2.0.1.g20561"/>
</dbReference>
<dbReference type="Proteomes" id="UP000887565">
    <property type="component" value="Unplaced"/>
</dbReference>
<dbReference type="AlphaFoldDB" id="A0A915J271"/>
<sequence length="245" mass="27910">MKIIFGSIFYVFTFWIAGFQCFKRNQDSEVRFKRQDQGQNTATGPPRPVQRALISIVGYKQIRGNLRALNRLITLSYNFRLRWYEPFQWNDGQGTNNDDRRQYELNCWVDAPGQESRAILNLRVSGTFTGYGEYLQFPNDMDVAMTCQIRPINALGLLGNWRRTNRVRINEVPIFLPGSLTDIRSLSDEDLLKIWDKANAAASSTHGEDTNEAAEVQPQDQNGQVPTQDQTQPGSAVIAELALDM</sequence>
<name>A0A915J271_ROMCU</name>